<evidence type="ECO:0000256" key="1">
    <source>
        <dbReference type="SAM" id="MobiDB-lite"/>
    </source>
</evidence>
<gene>
    <name evidence="4" type="ORF">EV356DRAFT_349349</name>
</gene>
<keyword evidence="5" id="KW-1185">Reference proteome</keyword>
<evidence type="ECO:0000313" key="4">
    <source>
        <dbReference type="EMBL" id="KAF2230251.1"/>
    </source>
</evidence>
<feature type="transmembrane region" description="Helical" evidence="2">
    <location>
        <begin position="250"/>
        <end position="273"/>
    </location>
</feature>
<dbReference type="OrthoDB" id="5342093at2759"/>
<evidence type="ECO:0000259" key="3">
    <source>
        <dbReference type="Pfam" id="PF20237"/>
    </source>
</evidence>
<proteinExistence type="predicted"/>
<organism evidence="4 5">
    <name type="scientific">Viridothelium virens</name>
    <name type="common">Speckled blister lichen</name>
    <name type="synonym">Trypethelium virens</name>
    <dbReference type="NCBI Taxonomy" id="1048519"/>
    <lineage>
        <taxon>Eukaryota</taxon>
        <taxon>Fungi</taxon>
        <taxon>Dikarya</taxon>
        <taxon>Ascomycota</taxon>
        <taxon>Pezizomycotina</taxon>
        <taxon>Dothideomycetes</taxon>
        <taxon>Dothideomycetes incertae sedis</taxon>
        <taxon>Trypetheliales</taxon>
        <taxon>Trypetheliaceae</taxon>
        <taxon>Viridothelium</taxon>
    </lineage>
</organism>
<dbReference type="AlphaFoldDB" id="A0A6A6GXD0"/>
<keyword evidence="2" id="KW-0472">Membrane</keyword>
<feature type="compositionally biased region" description="Polar residues" evidence="1">
    <location>
        <begin position="1"/>
        <end position="14"/>
    </location>
</feature>
<feature type="domain" description="DUF6594" evidence="3">
    <location>
        <begin position="50"/>
        <end position="317"/>
    </location>
</feature>
<feature type="region of interest" description="Disordered" evidence="1">
    <location>
        <begin position="1"/>
        <end position="36"/>
    </location>
</feature>
<evidence type="ECO:0000313" key="5">
    <source>
        <dbReference type="Proteomes" id="UP000800092"/>
    </source>
</evidence>
<dbReference type="InterPro" id="IPR046529">
    <property type="entry name" value="DUF6594"/>
</dbReference>
<evidence type="ECO:0000256" key="2">
    <source>
        <dbReference type="SAM" id="Phobius"/>
    </source>
</evidence>
<keyword evidence="2" id="KW-1133">Transmembrane helix</keyword>
<protein>
    <recommendedName>
        <fullName evidence="3">DUF6594 domain-containing protein</fullName>
    </recommendedName>
</protein>
<feature type="transmembrane region" description="Helical" evidence="2">
    <location>
        <begin position="280"/>
        <end position="299"/>
    </location>
</feature>
<dbReference type="PANTHER" id="PTHR34502">
    <property type="entry name" value="DUF6594 DOMAIN-CONTAINING PROTEIN-RELATED"/>
    <property type="match status" value="1"/>
</dbReference>
<sequence>MTQPTAVPSESRSSPVEDFQAKEQGGYPRISGTERPRACISQENDVPAGYPKLATWMGLVPETAVFRRFGFLNKLNLLYLQAELKYLEEKLKEIQRRDCQGAGHERLYARDFFFLNNMEDGMSEQLDLMMRIRERLEKYNTAIIQQSQILPMSSPTELDLAYIQNYMANKEMGPFALAGIDSEIWGSIHERKGHEADIVTLLPRKGDDMFTKLLIEKGTPALFKYGVSRFLTPSPVHGLVGFEDSTLSRLAYLTTTALASLLPVASIVVLYFVSSMKMRLGIIAIFTVLLSFSLAFFTSAKRTEIFALTAAFSAVQVVFVQVGVNGA</sequence>
<dbReference type="Proteomes" id="UP000800092">
    <property type="component" value="Unassembled WGS sequence"/>
</dbReference>
<name>A0A6A6GXD0_VIRVR</name>
<dbReference type="Pfam" id="PF20237">
    <property type="entry name" value="DUF6594"/>
    <property type="match status" value="1"/>
</dbReference>
<feature type="transmembrane region" description="Helical" evidence="2">
    <location>
        <begin position="305"/>
        <end position="324"/>
    </location>
</feature>
<keyword evidence="2" id="KW-0812">Transmembrane</keyword>
<dbReference type="EMBL" id="ML991845">
    <property type="protein sequence ID" value="KAF2230251.1"/>
    <property type="molecule type" value="Genomic_DNA"/>
</dbReference>
<reference evidence="4" key="1">
    <citation type="journal article" date="2020" name="Stud. Mycol.">
        <title>101 Dothideomycetes genomes: a test case for predicting lifestyles and emergence of pathogens.</title>
        <authorList>
            <person name="Haridas S."/>
            <person name="Albert R."/>
            <person name="Binder M."/>
            <person name="Bloem J."/>
            <person name="Labutti K."/>
            <person name="Salamov A."/>
            <person name="Andreopoulos B."/>
            <person name="Baker S."/>
            <person name="Barry K."/>
            <person name="Bills G."/>
            <person name="Bluhm B."/>
            <person name="Cannon C."/>
            <person name="Castanera R."/>
            <person name="Culley D."/>
            <person name="Daum C."/>
            <person name="Ezra D."/>
            <person name="Gonzalez J."/>
            <person name="Henrissat B."/>
            <person name="Kuo A."/>
            <person name="Liang C."/>
            <person name="Lipzen A."/>
            <person name="Lutzoni F."/>
            <person name="Magnuson J."/>
            <person name="Mondo S."/>
            <person name="Nolan M."/>
            <person name="Ohm R."/>
            <person name="Pangilinan J."/>
            <person name="Park H.-J."/>
            <person name="Ramirez L."/>
            <person name="Alfaro M."/>
            <person name="Sun H."/>
            <person name="Tritt A."/>
            <person name="Yoshinaga Y."/>
            <person name="Zwiers L.-H."/>
            <person name="Turgeon B."/>
            <person name="Goodwin S."/>
            <person name="Spatafora J."/>
            <person name="Crous P."/>
            <person name="Grigoriev I."/>
        </authorList>
    </citation>
    <scope>NUCLEOTIDE SEQUENCE</scope>
    <source>
        <strain evidence="4">Tuck. ex Michener</strain>
    </source>
</reference>
<accession>A0A6A6GXD0</accession>
<dbReference type="PANTHER" id="PTHR34502:SF5">
    <property type="entry name" value="DUF6594 DOMAIN-CONTAINING PROTEIN"/>
    <property type="match status" value="1"/>
</dbReference>